<proteinExistence type="predicted"/>
<sequence>MLSRWHRCVNEINKMFHLKLVKNVKETTLSSPAVELNRIMDRSVWLRCELMQCLGFDASKSLFARFHLLFLSDD</sequence>
<dbReference type="AlphaFoldDB" id="A0A0V1A9A9"/>
<accession>A0A0V1A9A9</accession>
<gene>
    <name evidence="1" type="ORF">T12_4053</name>
</gene>
<dbReference type="EMBL" id="JYDQ01000016">
    <property type="protein sequence ID" value="KRY21451.1"/>
    <property type="molecule type" value="Genomic_DNA"/>
</dbReference>
<name>A0A0V1A9A9_9BILA</name>
<reference evidence="1 2" key="1">
    <citation type="submission" date="2015-01" db="EMBL/GenBank/DDBJ databases">
        <title>Evolution of Trichinella species and genotypes.</title>
        <authorList>
            <person name="Korhonen P.K."/>
            <person name="Edoardo P."/>
            <person name="Giuseppe L.R."/>
            <person name="Gasser R.B."/>
        </authorList>
    </citation>
    <scope>NUCLEOTIDE SEQUENCE [LARGE SCALE GENOMIC DNA]</scope>
    <source>
        <strain evidence="1">ISS2496</strain>
    </source>
</reference>
<keyword evidence="2" id="KW-1185">Reference proteome</keyword>
<comment type="caution">
    <text evidence="1">The sequence shown here is derived from an EMBL/GenBank/DDBJ whole genome shotgun (WGS) entry which is preliminary data.</text>
</comment>
<protein>
    <submittedName>
        <fullName evidence="1">Uncharacterized protein</fullName>
    </submittedName>
</protein>
<evidence type="ECO:0000313" key="2">
    <source>
        <dbReference type="Proteomes" id="UP000054783"/>
    </source>
</evidence>
<evidence type="ECO:0000313" key="1">
    <source>
        <dbReference type="EMBL" id="KRY21451.1"/>
    </source>
</evidence>
<organism evidence="1 2">
    <name type="scientific">Trichinella patagoniensis</name>
    <dbReference type="NCBI Taxonomy" id="990121"/>
    <lineage>
        <taxon>Eukaryota</taxon>
        <taxon>Metazoa</taxon>
        <taxon>Ecdysozoa</taxon>
        <taxon>Nematoda</taxon>
        <taxon>Enoplea</taxon>
        <taxon>Dorylaimia</taxon>
        <taxon>Trichinellida</taxon>
        <taxon>Trichinellidae</taxon>
        <taxon>Trichinella</taxon>
    </lineage>
</organism>
<dbReference type="Proteomes" id="UP000054783">
    <property type="component" value="Unassembled WGS sequence"/>
</dbReference>